<evidence type="ECO:0000256" key="7">
    <source>
        <dbReference type="ARBA" id="ARBA00023004"/>
    </source>
</evidence>
<gene>
    <name evidence="11" type="ORF">FIBSPDRAFT_754438</name>
</gene>
<evidence type="ECO:0000256" key="6">
    <source>
        <dbReference type="ARBA" id="ARBA00023002"/>
    </source>
</evidence>
<dbReference type="GO" id="GO:0020037">
    <property type="term" value="F:heme binding"/>
    <property type="evidence" value="ECO:0007669"/>
    <property type="project" value="InterPro"/>
</dbReference>
<dbReference type="CDD" id="cd11065">
    <property type="entry name" value="CYP64-like"/>
    <property type="match status" value="1"/>
</dbReference>
<keyword evidence="12" id="KW-1185">Reference proteome</keyword>
<evidence type="ECO:0000256" key="9">
    <source>
        <dbReference type="PIRSR" id="PIRSR602401-1"/>
    </source>
</evidence>
<dbReference type="AlphaFoldDB" id="A0A166BMP2"/>
<name>A0A166BMP2_9AGAM</name>
<organism evidence="11 12">
    <name type="scientific">Athelia psychrophila</name>
    <dbReference type="NCBI Taxonomy" id="1759441"/>
    <lineage>
        <taxon>Eukaryota</taxon>
        <taxon>Fungi</taxon>
        <taxon>Dikarya</taxon>
        <taxon>Basidiomycota</taxon>
        <taxon>Agaricomycotina</taxon>
        <taxon>Agaricomycetes</taxon>
        <taxon>Agaricomycetidae</taxon>
        <taxon>Atheliales</taxon>
        <taxon>Atheliaceae</taxon>
        <taxon>Athelia</taxon>
    </lineage>
</organism>
<dbReference type="PRINTS" id="PR00463">
    <property type="entry name" value="EP450I"/>
</dbReference>
<keyword evidence="8 10" id="KW-0503">Monooxygenase</keyword>
<dbReference type="PANTHER" id="PTHR46300:SF7">
    <property type="entry name" value="P450, PUTATIVE (EUROFUNG)-RELATED"/>
    <property type="match status" value="1"/>
</dbReference>
<protein>
    <submittedName>
        <fullName evidence="11">Cytochrome P450</fullName>
    </submittedName>
</protein>
<dbReference type="SUPFAM" id="SSF48264">
    <property type="entry name" value="Cytochrome P450"/>
    <property type="match status" value="1"/>
</dbReference>
<dbReference type="EMBL" id="KV417642">
    <property type="protein sequence ID" value="KZP12803.1"/>
    <property type="molecule type" value="Genomic_DNA"/>
</dbReference>
<evidence type="ECO:0000256" key="10">
    <source>
        <dbReference type="RuleBase" id="RU000461"/>
    </source>
</evidence>
<dbReference type="GO" id="GO:0004497">
    <property type="term" value="F:monooxygenase activity"/>
    <property type="evidence" value="ECO:0007669"/>
    <property type="project" value="UniProtKB-KW"/>
</dbReference>
<dbReference type="Pfam" id="PF00067">
    <property type="entry name" value="p450"/>
    <property type="match status" value="1"/>
</dbReference>
<dbReference type="Gene3D" id="1.10.630.10">
    <property type="entry name" value="Cytochrome P450"/>
    <property type="match status" value="1"/>
</dbReference>
<dbReference type="PROSITE" id="PS00086">
    <property type="entry name" value="CYTOCHROME_P450"/>
    <property type="match status" value="1"/>
</dbReference>
<evidence type="ECO:0000256" key="5">
    <source>
        <dbReference type="ARBA" id="ARBA00022723"/>
    </source>
</evidence>
<feature type="binding site" description="axial binding residue" evidence="9">
    <location>
        <position position="426"/>
    </location>
    <ligand>
        <name>heme</name>
        <dbReference type="ChEBI" id="CHEBI:30413"/>
    </ligand>
    <ligandPart>
        <name>Fe</name>
        <dbReference type="ChEBI" id="CHEBI:18248"/>
    </ligandPart>
</feature>
<comment type="pathway">
    <text evidence="2">Secondary metabolite biosynthesis.</text>
</comment>
<evidence type="ECO:0000256" key="3">
    <source>
        <dbReference type="ARBA" id="ARBA00010617"/>
    </source>
</evidence>
<proteinExistence type="inferred from homology"/>
<keyword evidence="5 9" id="KW-0479">Metal-binding</keyword>
<reference evidence="11 12" key="1">
    <citation type="journal article" date="2016" name="Mol. Biol. Evol.">
        <title>Comparative Genomics of Early-Diverging Mushroom-Forming Fungi Provides Insights into the Origins of Lignocellulose Decay Capabilities.</title>
        <authorList>
            <person name="Nagy L.G."/>
            <person name="Riley R."/>
            <person name="Tritt A."/>
            <person name="Adam C."/>
            <person name="Daum C."/>
            <person name="Floudas D."/>
            <person name="Sun H."/>
            <person name="Yadav J.S."/>
            <person name="Pangilinan J."/>
            <person name="Larsson K.H."/>
            <person name="Matsuura K."/>
            <person name="Barry K."/>
            <person name="Labutti K."/>
            <person name="Kuo R."/>
            <person name="Ohm R.A."/>
            <person name="Bhattacharya S.S."/>
            <person name="Shirouzu T."/>
            <person name="Yoshinaga Y."/>
            <person name="Martin F.M."/>
            <person name="Grigoriev I.V."/>
            <person name="Hibbett D.S."/>
        </authorList>
    </citation>
    <scope>NUCLEOTIDE SEQUENCE [LARGE SCALE GENOMIC DNA]</scope>
    <source>
        <strain evidence="11 12">CBS 109695</strain>
    </source>
</reference>
<dbReference type="Proteomes" id="UP000076532">
    <property type="component" value="Unassembled WGS sequence"/>
</dbReference>
<keyword evidence="6 10" id="KW-0560">Oxidoreductase</keyword>
<evidence type="ECO:0000256" key="2">
    <source>
        <dbReference type="ARBA" id="ARBA00005179"/>
    </source>
</evidence>
<dbReference type="InterPro" id="IPR050364">
    <property type="entry name" value="Cytochrome_P450_fung"/>
</dbReference>
<keyword evidence="7 9" id="KW-0408">Iron</keyword>
<evidence type="ECO:0000313" key="11">
    <source>
        <dbReference type="EMBL" id="KZP12803.1"/>
    </source>
</evidence>
<dbReference type="GO" id="GO:0016705">
    <property type="term" value="F:oxidoreductase activity, acting on paired donors, with incorporation or reduction of molecular oxygen"/>
    <property type="evidence" value="ECO:0007669"/>
    <property type="project" value="InterPro"/>
</dbReference>
<dbReference type="GO" id="GO:0005506">
    <property type="term" value="F:iron ion binding"/>
    <property type="evidence" value="ECO:0007669"/>
    <property type="project" value="InterPro"/>
</dbReference>
<dbReference type="OrthoDB" id="2789670at2759"/>
<evidence type="ECO:0000256" key="8">
    <source>
        <dbReference type="ARBA" id="ARBA00023033"/>
    </source>
</evidence>
<dbReference type="PRINTS" id="PR00385">
    <property type="entry name" value="P450"/>
</dbReference>
<accession>A0A166BMP2</accession>
<evidence type="ECO:0000256" key="1">
    <source>
        <dbReference type="ARBA" id="ARBA00001971"/>
    </source>
</evidence>
<dbReference type="STRING" id="436010.A0A166BMP2"/>
<sequence>MIHTYPSWVFNYPPGPKPSWPFGNEIPSNRQWLKFDEWRRRYGDVVRITVMGQPAVILGSFKAANDLLDSRGTRSIYSDRPSAAMAGELVGWARGMGYSPYNNRFREFRRTFNHSIGPKACQRTEFMAMEETENKKFLRNVLDDPERFFEHARQSTGSLLLRLAYGYSVETKDDPFVKIAEDAMLGFSQASEPGAFWVDSFPLLKYVPSWVPGAGFKKVAYRMRQDLERLYSVPYDFVKSEMSKGTALPSFTSTFLEEKMETPDAKEEEFIKAACASLYSDGKPPPTPSSVTSFILAMTLNPAVQARAHAELDALIGKDVRLPTFTDRQYLPYVNAIVKEVLRWNPSVPLGLPHVCTEEDMYEGYQIDEGTTVWANIWSILHDELIYPEPSEFRPERYLGEDGQLRALERAEDPAQIAFGFGRRICPGMSLADNSVFLAVSTLLYIFNISKAKDADGEDITPAIEYDGFICHPQPFRCCIAPRSVELAALL</sequence>
<dbReference type="InterPro" id="IPR017972">
    <property type="entry name" value="Cyt_P450_CS"/>
</dbReference>
<evidence type="ECO:0000256" key="4">
    <source>
        <dbReference type="ARBA" id="ARBA00022617"/>
    </source>
</evidence>
<dbReference type="PANTHER" id="PTHR46300">
    <property type="entry name" value="P450, PUTATIVE (EUROFUNG)-RELATED-RELATED"/>
    <property type="match status" value="1"/>
</dbReference>
<dbReference type="InterPro" id="IPR001128">
    <property type="entry name" value="Cyt_P450"/>
</dbReference>
<comment type="similarity">
    <text evidence="3 10">Belongs to the cytochrome P450 family.</text>
</comment>
<evidence type="ECO:0000313" key="12">
    <source>
        <dbReference type="Proteomes" id="UP000076532"/>
    </source>
</evidence>
<comment type="cofactor">
    <cofactor evidence="1 9">
        <name>heme</name>
        <dbReference type="ChEBI" id="CHEBI:30413"/>
    </cofactor>
</comment>
<keyword evidence="4 9" id="KW-0349">Heme</keyword>
<dbReference type="InterPro" id="IPR036396">
    <property type="entry name" value="Cyt_P450_sf"/>
</dbReference>
<dbReference type="InterPro" id="IPR002401">
    <property type="entry name" value="Cyt_P450_E_grp-I"/>
</dbReference>